<evidence type="ECO:0000313" key="1">
    <source>
        <dbReference type="EMBL" id="SKA47733.1"/>
    </source>
</evidence>
<accession>A0A1T4U4X4</accession>
<dbReference type="AlphaFoldDB" id="A0A1T4U4X4"/>
<dbReference type="EMBL" id="FUXU01000006">
    <property type="protein sequence ID" value="SKA47733.1"/>
    <property type="molecule type" value="Genomic_DNA"/>
</dbReference>
<keyword evidence="2" id="KW-1185">Reference proteome</keyword>
<protein>
    <submittedName>
        <fullName evidence="1">Uncharacterized protein</fullName>
    </submittedName>
</protein>
<organism evidence="1 2">
    <name type="scientific">Enterovibrio nigricans DSM 22720</name>
    <dbReference type="NCBI Taxonomy" id="1121868"/>
    <lineage>
        <taxon>Bacteria</taxon>
        <taxon>Pseudomonadati</taxon>
        <taxon>Pseudomonadota</taxon>
        <taxon>Gammaproteobacteria</taxon>
        <taxon>Vibrionales</taxon>
        <taxon>Vibrionaceae</taxon>
        <taxon>Enterovibrio</taxon>
    </lineage>
</organism>
<sequence length="53" mass="6085">MTKFNRVNRCKYISLPLQKNLLSLREGQILEDGIFIQQGKTGEEANQAMECRA</sequence>
<gene>
    <name evidence="1" type="ORF">SAMN02745132_00751</name>
</gene>
<evidence type="ECO:0000313" key="2">
    <source>
        <dbReference type="Proteomes" id="UP000190162"/>
    </source>
</evidence>
<reference evidence="2" key="1">
    <citation type="submission" date="2017-02" db="EMBL/GenBank/DDBJ databases">
        <authorList>
            <person name="Varghese N."/>
            <person name="Submissions S."/>
        </authorList>
    </citation>
    <scope>NUCLEOTIDE SEQUENCE [LARGE SCALE GENOMIC DNA]</scope>
    <source>
        <strain evidence="2">DSM 22720</strain>
    </source>
</reference>
<dbReference type="Proteomes" id="UP000190162">
    <property type="component" value="Unassembled WGS sequence"/>
</dbReference>
<proteinExistence type="predicted"/>
<name>A0A1T4U4X4_9GAMM</name>